<organism evidence="1 2">
    <name type="scientific">Fusarium acutatum</name>
    <dbReference type="NCBI Taxonomy" id="78861"/>
    <lineage>
        <taxon>Eukaryota</taxon>
        <taxon>Fungi</taxon>
        <taxon>Dikarya</taxon>
        <taxon>Ascomycota</taxon>
        <taxon>Pezizomycotina</taxon>
        <taxon>Sordariomycetes</taxon>
        <taxon>Hypocreomycetidae</taxon>
        <taxon>Hypocreales</taxon>
        <taxon>Nectriaceae</taxon>
        <taxon>Fusarium</taxon>
        <taxon>Fusarium fujikuroi species complex</taxon>
    </lineage>
</organism>
<proteinExistence type="predicted"/>
<reference evidence="1 2" key="1">
    <citation type="submission" date="2020-01" db="EMBL/GenBank/DDBJ databases">
        <title>Identification and distribution of gene clusters putatively required for synthesis of sphingolipid metabolism inhibitors in phylogenetically diverse species of the filamentous fungus Fusarium.</title>
        <authorList>
            <person name="Kim H.-S."/>
            <person name="Busman M."/>
            <person name="Brown D.W."/>
            <person name="Divon H."/>
            <person name="Uhlig S."/>
            <person name="Proctor R.H."/>
        </authorList>
    </citation>
    <scope>NUCLEOTIDE SEQUENCE [LARGE SCALE GENOMIC DNA]</scope>
    <source>
        <strain evidence="1 2">NRRL 13308</strain>
    </source>
</reference>
<comment type="caution">
    <text evidence="1">The sequence shown here is derived from an EMBL/GenBank/DDBJ whole genome shotgun (WGS) entry which is preliminary data.</text>
</comment>
<dbReference type="Proteomes" id="UP000536711">
    <property type="component" value="Unassembled WGS sequence"/>
</dbReference>
<evidence type="ECO:0000313" key="2">
    <source>
        <dbReference type="Proteomes" id="UP000536711"/>
    </source>
</evidence>
<name>A0A8H4NM94_9HYPO</name>
<dbReference type="EMBL" id="JAADJF010000296">
    <property type="protein sequence ID" value="KAF4426084.1"/>
    <property type="molecule type" value="Genomic_DNA"/>
</dbReference>
<gene>
    <name evidence="1" type="ORF">FACUT_9936</name>
</gene>
<accession>A0A8H4NM94</accession>
<sequence>MPIINDKKLKETSVAVGYFVKNLPVTPSKRKRGQSFQTNPHRMAEADAYLNVSFEANSQGKDCKTCWKDEGGLTVSSEFVRFKDGMSRAQAVELAIVNWDKCERAQVDKYNSEFIIALARMHTVRFAKDGTSHPLYIPHELQVNSRTLKCKLISDEFEAYKGMINTISQRLQKTKLGRPNLAVM</sequence>
<dbReference type="OrthoDB" id="5101182at2759"/>
<evidence type="ECO:0000313" key="1">
    <source>
        <dbReference type="EMBL" id="KAF4426084.1"/>
    </source>
</evidence>
<keyword evidence="2" id="KW-1185">Reference proteome</keyword>
<protein>
    <submittedName>
        <fullName evidence="1">Uncharacterized protein</fullName>
    </submittedName>
</protein>
<dbReference type="AlphaFoldDB" id="A0A8H4NM94"/>